<evidence type="ECO:0000256" key="4">
    <source>
        <dbReference type="PIRSR" id="PIRSR600888-3"/>
    </source>
</evidence>
<dbReference type="AlphaFoldDB" id="A0A124I3X2"/>
<sequence>MASAVKFRELAVQGAYAFTPPVFEDDRGLFTSPYQEPAFVEALGHPLFPVAQSNHSKSRRGTVRGIHYTVTPPGVAKYVYCARGRAIDIVVDIRVGSPTFGRWDSSVLDPEGFGAMYFPVGVGHAFIALEDDTVMSYMLSGSYEAQHEMSLSPLDPALGLPIPRDVEPLLSARDTAAPLFAQVRAEGGLPEYDKCRRIEAALWRP</sequence>
<dbReference type="InterPro" id="IPR011051">
    <property type="entry name" value="RmlC_Cupin_sf"/>
</dbReference>
<comment type="caution">
    <text evidence="5">The sequence shown here is derived from an EMBL/GenBank/DDBJ whole genome shotgun (WGS) entry which is preliminary data.</text>
</comment>
<organism evidence="5 6">
    <name type="scientific">Streptomyces griseoruber</name>
    <dbReference type="NCBI Taxonomy" id="1943"/>
    <lineage>
        <taxon>Bacteria</taxon>
        <taxon>Bacillati</taxon>
        <taxon>Actinomycetota</taxon>
        <taxon>Actinomycetes</taxon>
        <taxon>Kitasatosporales</taxon>
        <taxon>Streptomycetaceae</taxon>
        <taxon>Streptomyces</taxon>
    </lineage>
</organism>
<dbReference type="Pfam" id="PF00908">
    <property type="entry name" value="dTDP_sugar_isom"/>
    <property type="match status" value="1"/>
</dbReference>
<dbReference type="PANTHER" id="PTHR21047:SF2">
    <property type="entry name" value="THYMIDINE DIPHOSPHO-4-KETO-RHAMNOSE 3,5-EPIMERASE"/>
    <property type="match status" value="1"/>
</dbReference>
<reference evidence="5 6" key="1">
    <citation type="submission" date="2015-10" db="EMBL/GenBank/DDBJ databases">
        <title>Draft genome sequence of Streptomyces griseoruber DSM 40281, type strain for the species Streptomyces griseoruber.</title>
        <authorList>
            <person name="Ruckert C."/>
            <person name="Winkler A."/>
            <person name="Kalinowski J."/>
            <person name="Kampfer P."/>
            <person name="Glaeser S."/>
        </authorList>
    </citation>
    <scope>NUCLEOTIDE SEQUENCE [LARGE SCALE GENOMIC DNA]</scope>
    <source>
        <strain evidence="5 6">DSM 40281</strain>
    </source>
</reference>
<comment type="similarity">
    <text evidence="1">Belongs to the dTDP-4-dehydrorhamnose 3,5-epimerase family.</text>
</comment>
<dbReference type="GO" id="GO:0019305">
    <property type="term" value="P:dTDP-rhamnose biosynthetic process"/>
    <property type="evidence" value="ECO:0007669"/>
    <property type="project" value="TreeGrafter"/>
</dbReference>
<evidence type="ECO:0000256" key="3">
    <source>
        <dbReference type="PIRSR" id="PIRSR600888-1"/>
    </source>
</evidence>
<proteinExistence type="inferred from homology"/>
<dbReference type="Gene3D" id="2.60.120.10">
    <property type="entry name" value="Jelly Rolls"/>
    <property type="match status" value="1"/>
</dbReference>
<dbReference type="InterPro" id="IPR014710">
    <property type="entry name" value="RmlC-like_jellyroll"/>
</dbReference>
<dbReference type="CDD" id="cd00438">
    <property type="entry name" value="cupin_RmlC"/>
    <property type="match status" value="1"/>
</dbReference>
<dbReference type="PANTHER" id="PTHR21047">
    <property type="entry name" value="DTDP-6-DEOXY-D-GLUCOSE-3,5 EPIMERASE"/>
    <property type="match status" value="1"/>
</dbReference>
<evidence type="ECO:0000256" key="1">
    <source>
        <dbReference type="ARBA" id="ARBA00010154"/>
    </source>
</evidence>
<dbReference type="GO" id="GO:0008830">
    <property type="term" value="F:dTDP-4-dehydrorhamnose 3,5-epimerase activity"/>
    <property type="evidence" value="ECO:0007669"/>
    <property type="project" value="InterPro"/>
</dbReference>
<dbReference type="InterPro" id="IPR000888">
    <property type="entry name" value="RmlC-like"/>
</dbReference>
<gene>
    <name evidence="5" type="ORF">AQJ64_12330</name>
</gene>
<dbReference type="STRING" id="1943.AQJ64_12330"/>
<dbReference type="SUPFAM" id="SSF51182">
    <property type="entry name" value="RmlC-like cupins"/>
    <property type="match status" value="1"/>
</dbReference>
<keyword evidence="2" id="KW-0413">Isomerase</keyword>
<dbReference type="GO" id="GO:0005829">
    <property type="term" value="C:cytosol"/>
    <property type="evidence" value="ECO:0007669"/>
    <property type="project" value="TreeGrafter"/>
</dbReference>
<dbReference type="RefSeq" id="WP_055637374.1">
    <property type="nucleotide sequence ID" value="NZ_JBIRRP010000003.1"/>
</dbReference>
<feature type="active site" description="Proton donor" evidence="3">
    <location>
        <position position="137"/>
    </location>
</feature>
<dbReference type="EMBL" id="LMWW01000015">
    <property type="protein sequence ID" value="KUN85016.1"/>
    <property type="molecule type" value="Genomic_DNA"/>
</dbReference>
<keyword evidence="6" id="KW-1185">Reference proteome</keyword>
<dbReference type="GO" id="GO:0000271">
    <property type="term" value="P:polysaccharide biosynthetic process"/>
    <property type="evidence" value="ECO:0007669"/>
    <property type="project" value="TreeGrafter"/>
</dbReference>
<protein>
    <submittedName>
        <fullName evidence="5">dTDP-4-dehydrorhamnose 3,5-epimerase</fullName>
    </submittedName>
</protein>
<evidence type="ECO:0000256" key="2">
    <source>
        <dbReference type="ARBA" id="ARBA00023235"/>
    </source>
</evidence>
<feature type="active site" description="Proton acceptor" evidence="3">
    <location>
        <position position="67"/>
    </location>
</feature>
<dbReference type="Proteomes" id="UP000052982">
    <property type="component" value="Unassembled WGS sequence"/>
</dbReference>
<feature type="site" description="Participates in a stacking interaction with the thymidine ring of dTDP-4-oxo-6-deoxyglucose" evidence="4">
    <location>
        <position position="143"/>
    </location>
</feature>
<name>A0A124I3X2_9ACTN</name>
<evidence type="ECO:0000313" key="5">
    <source>
        <dbReference type="EMBL" id="KUN85016.1"/>
    </source>
</evidence>
<evidence type="ECO:0000313" key="6">
    <source>
        <dbReference type="Proteomes" id="UP000052982"/>
    </source>
</evidence>
<accession>A0A124I3X2</accession>